<keyword evidence="1" id="KW-0812">Transmembrane</keyword>
<sequence>MSEPIHTTRSATGSEPSRLEPTAFGLACGILWAGGVAVLGLTARIGWGRRWERLLADVYRGYSETVPGLAIGAAWAFVDAFTGGYIFAWLYNRLSQQLG</sequence>
<dbReference type="Proteomes" id="UP000509241">
    <property type="component" value="Chromosome"/>
</dbReference>
<evidence type="ECO:0000313" key="2">
    <source>
        <dbReference type="EMBL" id="QLG51254.1"/>
    </source>
</evidence>
<keyword evidence="1" id="KW-1133">Transmembrane helix</keyword>
<protein>
    <submittedName>
        <fullName evidence="2">Bacteriophage holin</fullName>
    </submittedName>
</protein>
<dbReference type="OrthoDB" id="189852at2157"/>
<feature type="transmembrane region" description="Helical" evidence="1">
    <location>
        <begin position="23"/>
        <end position="47"/>
    </location>
</feature>
<proteinExistence type="predicted"/>
<organism evidence="2 3">
    <name type="scientific">Natrinema halophilum</name>
    <dbReference type="NCBI Taxonomy" id="1699371"/>
    <lineage>
        <taxon>Archaea</taxon>
        <taxon>Methanobacteriati</taxon>
        <taxon>Methanobacteriota</taxon>
        <taxon>Stenosarchaea group</taxon>
        <taxon>Halobacteria</taxon>
        <taxon>Halobacteriales</taxon>
        <taxon>Natrialbaceae</taxon>
        <taxon>Natrinema</taxon>
    </lineage>
</organism>
<keyword evidence="3" id="KW-1185">Reference proteome</keyword>
<evidence type="ECO:0000256" key="1">
    <source>
        <dbReference type="SAM" id="Phobius"/>
    </source>
</evidence>
<name>A0A7D5GKA1_9EURY</name>
<keyword evidence="1" id="KW-0472">Membrane</keyword>
<evidence type="ECO:0000313" key="3">
    <source>
        <dbReference type="Proteomes" id="UP000509241"/>
    </source>
</evidence>
<dbReference type="NCBIfam" id="NF037947">
    <property type="entry name" value="holin_4"/>
    <property type="match status" value="1"/>
</dbReference>
<dbReference type="EMBL" id="CP058601">
    <property type="protein sequence ID" value="QLG51254.1"/>
    <property type="molecule type" value="Genomic_DNA"/>
</dbReference>
<reference evidence="2 3" key="1">
    <citation type="submission" date="2020-07" db="EMBL/GenBank/DDBJ databases">
        <authorList>
            <person name="Cui H."/>
        </authorList>
    </citation>
    <scope>NUCLEOTIDE SEQUENCE [LARGE SCALE GENOMIC DNA]</scope>
    <source>
        <strain evidence="2 3">YPL8</strain>
    </source>
</reference>
<accession>A0A7D5GKA1</accession>
<dbReference type="KEGG" id="haly:HYG82_16050"/>
<dbReference type="AlphaFoldDB" id="A0A7D5GKA1"/>
<feature type="transmembrane region" description="Helical" evidence="1">
    <location>
        <begin position="68"/>
        <end position="91"/>
    </location>
</feature>
<gene>
    <name evidence="2" type="ORF">HYG82_16050</name>
</gene>